<dbReference type="OrthoDB" id="9764259at2"/>
<keyword evidence="5 7" id="KW-1133">Transmembrane helix</keyword>
<feature type="transmembrane region" description="Helical" evidence="7">
    <location>
        <begin position="110"/>
        <end position="131"/>
    </location>
</feature>
<keyword evidence="10" id="KW-1185">Reference proteome</keyword>
<keyword evidence="6 7" id="KW-0472">Membrane</keyword>
<dbReference type="PANTHER" id="PTHR23517">
    <property type="entry name" value="RESISTANCE PROTEIN MDTM, PUTATIVE-RELATED-RELATED"/>
    <property type="match status" value="1"/>
</dbReference>
<dbReference type="InterPro" id="IPR011701">
    <property type="entry name" value="MFS"/>
</dbReference>
<feature type="domain" description="Major facilitator superfamily (MFS) profile" evidence="8">
    <location>
        <begin position="9"/>
        <end position="409"/>
    </location>
</feature>
<feature type="transmembrane region" description="Helical" evidence="7">
    <location>
        <begin position="327"/>
        <end position="346"/>
    </location>
</feature>
<sequence>MTMLAKITLLFVVFIDILGQGLVFPIITSLVMESNSPILAPDTSASMRHVYFGLIIGIFFLAWFFGAPYVSKLSDVIGRKKAILICLIGALVGYAITIAALYIGSLFLLILGRAITGFTAGNQPIAQAAMIDGSVDEDDRNRNMGFIITGVSFGLVGGPLIAGLTSDPLILGNYANIQMPFYAALALCAVAVFMVIFFFEDKKDTDQAFKFRPAEVFDQLLKVRKYPLAFRLTIGLFFFHTANVTMYVFVDNYLATRFGFGTLGNSMVFLTIGAALAFSSTFMVLPVQKRFNKQTILIATMCVWALSAAAFVMSPIAALAFVPIFTFYFIFGIAYPTILGLFAASVSDEEQGWIMGVTVAVFTFIAGIMSLLGGELMNIDIRLPFYIVIAAALATIVVLKTVWNTPEVKKITGAP</sequence>
<comment type="caution">
    <text evidence="9">The sequence shown here is derived from an EMBL/GenBank/DDBJ whole genome shotgun (WGS) entry which is preliminary data.</text>
</comment>
<evidence type="ECO:0000259" key="8">
    <source>
        <dbReference type="PROSITE" id="PS50850"/>
    </source>
</evidence>
<reference evidence="9 10" key="1">
    <citation type="submission" date="2019-07" db="EMBL/GenBank/DDBJ databases">
        <title>Genomic Encyclopedia of Archaeal and Bacterial Type Strains, Phase II (KMG-II): from individual species to whole genera.</title>
        <authorList>
            <person name="Goeker M."/>
        </authorList>
    </citation>
    <scope>NUCLEOTIDE SEQUENCE [LARGE SCALE GENOMIC DNA]</scope>
    <source>
        <strain evidence="9 10">ATCC BAA-252</strain>
    </source>
</reference>
<evidence type="ECO:0000313" key="10">
    <source>
        <dbReference type="Proteomes" id="UP000320593"/>
    </source>
</evidence>
<dbReference type="PROSITE" id="PS50850">
    <property type="entry name" value="MFS"/>
    <property type="match status" value="1"/>
</dbReference>
<evidence type="ECO:0000313" key="9">
    <source>
        <dbReference type="EMBL" id="TWI87119.1"/>
    </source>
</evidence>
<dbReference type="Pfam" id="PF07690">
    <property type="entry name" value="MFS_1"/>
    <property type="match status" value="1"/>
</dbReference>
<dbReference type="GO" id="GO:0005886">
    <property type="term" value="C:plasma membrane"/>
    <property type="evidence" value="ECO:0007669"/>
    <property type="project" value="UniProtKB-SubCell"/>
</dbReference>
<keyword evidence="3" id="KW-1003">Cell membrane</keyword>
<dbReference type="InterPro" id="IPR020846">
    <property type="entry name" value="MFS_dom"/>
</dbReference>
<feature type="transmembrane region" description="Helical" evidence="7">
    <location>
        <begin position="353"/>
        <end position="373"/>
    </location>
</feature>
<keyword evidence="2" id="KW-0813">Transport</keyword>
<feature type="transmembrane region" description="Helical" evidence="7">
    <location>
        <begin position="262"/>
        <end position="285"/>
    </location>
</feature>
<dbReference type="InterPro" id="IPR036259">
    <property type="entry name" value="MFS_trans_sf"/>
</dbReference>
<gene>
    <name evidence="9" type="ORF">JM93_02357</name>
</gene>
<evidence type="ECO:0000256" key="5">
    <source>
        <dbReference type="ARBA" id="ARBA00022989"/>
    </source>
</evidence>
<dbReference type="Proteomes" id="UP000320593">
    <property type="component" value="Unassembled WGS sequence"/>
</dbReference>
<feature type="transmembrane region" description="Helical" evidence="7">
    <location>
        <begin position="7"/>
        <end position="30"/>
    </location>
</feature>
<name>A0A562T0N9_9HYPH</name>
<dbReference type="PANTHER" id="PTHR23517:SF3">
    <property type="entry name" value="INTEGRAL MEMBRANE TRANSPORT PROTEIN"/>
    <property type="match status" value="1"/>
</dbReference>
<feature type="transmembrane region" description="Helical" evidence="7">
    <location>
        <begin position="143"/>
        <end position="161"/>
    </location>
</feature>
<evidence type="ECO:0000256" key="2">
    <source>
        <dbReference type="ARBA" id="ARBA00022448"/>
    </source>
</evidence>
<comment type="subcellular location">
    <subcellularLocation>
        <location evidence="1">Cell membrane</location>
        <topology evidence="1">Multi-pass membrane protein</topology>
    </subcellularLocation>
</comment>
<accession>A0A562T0N9</accession>
<organism evidence="9 10">
    <name type="scientific">Roseibium hamelinense</name>
    <dbReference type="NCBI Taxonomy" id="150831"/>
    <lineage>
        <taxon>Bacteria</taxon>
        <taxon>Pseudomonadati</taxon>
        <taxon>Pseudomonadota</taxon>
        <taxon>Alphaproteobacteria</taxon>
        <taxon>Hyphomicrobiales</taxon>
        <taxon>Stappiaceae</taxon>
        <taxon>Roseibium</taxon>
    </lineage>
</organism>
<dbReference type="InterPro" id="IPR050171">
    <property type="entry name" value="MFS_Transporters"/>
</dbReference>
<evidence type="ECO:0000256" key="1">
    <source>
        <dbReference type="ARBA" id="ARBA00004651"/>
    </source>
</evidence>
<feature type="transmembrane region" description="Helical" evidence="7">
    <location>
        <begin position="181"/>
        <end position="199"/>
    </location>
</feature>
<dbReference type="EMBL" id="VLLF01000005">
    <property type="protein sequence ID" value="TWI87119.1"/>
    <property type="molecule type" value="Genomic_DNA"/>
</dbReference>
<evidence type="ECO:0000256" key="4">
    <source>
        <dbReference type="ARBA" id="ARBA00022692"/>
    </source>
</evidence>
<evidence type="ECO:0000256" key="3">
    <source>
        <dbReference type="ARBA" id="ARBA00022475"/>
    </source>
</evidence>
<dbReference type="SUPFAM" id="SSF103473">
    <property type="entry name" value="MFS general substrate transporter"/>
    <property type="match status" value="1"/>
</dbReference>
<feature type="transmembrane region" description="Helical" evidence="7">
    <location>
        <begin position="228"/>
        <end position="250"/>
    </location>
</feature>
<protein>
    <submittedName>
        <fullName evidence="9">Putative MFS family arabinose efflux permease</fullName>
    </submittedName>
</protein>
<feature type="transmembrane region" description="Helical" evidence="7">
    <location>
        <begin position="50"/>
        <end position="70"/>
    </location>
</feature>
<dbReference type="Gene3D" id="1.20.1250.20">
    <property type="entry name" value="MFS general substrate transporter like domains"/>
    <property type="match status" value="1"/>
</dbReference>
<dbReference type="AlphaFoldDB" id="A0A562T0N9"/>
<dbReference type="GO" id="GO:0022857">
    <property type="term" value="F:transmembrane transporter activity"/>
    <property type="evidence" value="ECO:0007669"/>
    <property type="project" value="InterPro"/>
</dbReference>
<keyword evidence="4 7" id="KW-0812">Transmembrane</keyword>
<proteinExistence type="predicted"/>
<feature type="transmembrane region" description="Helical" evidence="7">
    <location>
        <begin position="385"/>
        <end position="403"/>
    </location>
</feature>
<feature type="transmembrane region" description="Helical" evidence="7">
    <location>
        <begin position="297"/>
        <end position="321"/>
    </location>
</feature>
<feature type="transmembrane region" description="Helical" evidence="7">
    <location>
        <begin position="82"/>
        <end position="104"/>
    </location>
</feature>
<evidence type="ECO:0000256" key="6">
    <source>
        <dbReference type="ARBA" id="ARBA00023136"/>
    </source>
</evidence>
<evidence type="ECO:0000256" key="7">
    <source>
        <dbReference type="SAM" id="Phobius"/>
    </source>
</evidence>